<proteinExistence type="predicted"/>
<keyword evidence="2" id="KW-1185">Reference proteome</keyword>
<protein>
    <submittedName>
        <fullName evidence="1">Uncharacterized protein</fullName>
    </submittedName>
</protein>
<organism evidence="1 2">
    <name type="scientific">Dermatophagoides pteronyssinus</name>
    <name type="common">European house dust mite</name>
    <dbReference type="NCBI Taxonomy" id="6956"/>
    <lineage>
        <taxon>Eukaryota</taxon>
        <taxon>Metazoa</taxon>
        <taxon>Ecdysozoa</taxon>
        <taxon>Arthropoda</taxon>
        <taxon>Chelicerata</taxon>
        <taxon>Arachnida</taxon>
        <taxon>Acari</taxon>
        <taxon>Acariformes</taxon>
        <taxon>Sarcoptiformes</taxon>
        <taxon>Astigmata</taxon>
        <taxon>Psoroptidia</taxon>
        <taxon>Analgoidea</taxon>
        <taxon>Pyroglyphidae</taxon>
        <taxon>Dermatophagoidinae</taxon>
        <taxon>Dermatophagoides</taxon>
    </lineage>
</organism>
<accession>A0ABQ8J2X7</accession>
<evidence type="ECO:0000313" key="2">
    <source>
        <dbReference type="Proteomes" id="UP000887458"/>
    </source>
</evidence>
<sequence>MAKLISEEEEVEEKKCKLTNFAHDSVSIYLMDVDDLGHACSRRTSWIIRKYHRILDWIGFFFGLKGIRCIY</sequence>
<name>A0ABQ8J2X7_DERPT</name>
<comment type="caution">
    <text evidence="1">The sequence shown here is derived from an EMBL/GenBank/DDBJ whole genome shotgun (WGS) entry which is preliminary data.</text>
</comment>
<reference evidence="1 2" key="2">
    <citation type="journal article" date="2022" name="Mol. Biol. Evol.">
        <title>Comparative Genomics Reveals Insights into the Divergent Evolution of Astigmatic Mites and Household Pest Adaptations.</title>
        <authorList>
            <person name="Xiong Q."/>
            <person name="Wan A.T."/>
            <person name="Liu X."/>
            <person name="Fung C.S."/>
            <person name="Xiao X."/>
            <person name="Malainual N."/>
            <person name="Hou J."/>
            <person name="Wang L."/>
            <person name="Wang M."/>
            <person name="Yang K.Y."/>
            <person name="Cui Y."/>
            <person name="Leung E.L."/>
            <person name="Nong W."/>
            <person name="Shin S.K."/>
            <person name="Au S.W."/>
            <person name="Jeong K.Y."/>
            <person name="Chew F.T."/>
            <person name="Hui J.H."/>
            <person name="Leung T.F."/>
            <person name="Tungtrongchitr A."/>
            <person name="Zhong N."/>
            <person name="Liu Z."/>
            <person name="Tsui S.K."/>
        </authorList>
    </citation>
    <scope>NUCLEOTIDE SEQUENCE [LARGE SCALE GENOMIC DNA]</scope>
    <source>
        <strain evidence="1">Derp</strain>
    </source>
</reference>
<dbReference type="EMBL" id="NJHN03000085">
    <property type="protein sequence ID" value="KAH9416915.1"/>
    <property type="molecule type" value="Genomic_DNA"/>
</dbReference>
<evidence type="ECO:0000313" key="1">
    <source>
        <dbReference type="EMBL" id="KAH9416915.1"/>
    </source>
</evidence>
<reference evidence="1 2" key="1">
    <citation type="journal article" date="2018" name="J. Allergy Clin. Immunol.">
        <title>High-quality assembly of Dermatophagoides pteronyssinus genome and transcriptome reveals a wide range of novel allergens.</title>
        <authorList>
            <person name="Liu X.Y."/>
            <person name="Yang K.Y."/>
            <person name="Wang M.Q."/>
            <person name="Kwok J.S."/>
            <person name="Zeng X."/>
            <person name="Yang Z."/>
            <person name="Xiao X.J."/>
            <person name="Lau C.P."/>
            <person name="Li Y."/>
            <person name="Huang Z.M."/>
            <person name="Ba J.G."/>
            <person name="Yim A.K."/>
            <person name="Ouyang C.Y."/>
            <person name="Ngai S.M."/>
            <person name="Chan T.F."/>
            <person name="Leung E.L."/>
            <person name="Liu L."/>
            <person name="Liu Z.G."/>
            <person name="Tsui S.K."/>
        </authorList>
    </citation>
    <scope>NUCLEOTIDE SEQUENCE [LARGE SCALE GENOMIC DNA]</scope>
    <source>
        <strain evidence="1">Derp</strain>
    </source>
</reference>
<dbReference type="Proteomes" id="UP000887458">
    <property type="component" value="Unassembled WGS sequence"/>
</dbReference>
<gene>
    <name evidence="1" type="ORF">DERP_013886</name>
</gene>